<feature type="transmembrane region" description="Helical" evidence="1">
    <location>
        <begin position="36"/>
        <end position="57"/>
    </location>
</feature>
<accession>A0A1I3TJ98</accession>
<name>A0A1I3TJ98_HALDA</name>
<proteinExistence type="predicted"/>
<keyword evidence="3" id="KW-1185">Reference proteome</keyword>
<feature type="transmembrane region" description="Helical" evidence="1">
    <location>
        <begin position="6"/>
        <end position="24"/>
    </location>
</feature>
<organism evidence="2 3">
    <name type="scientific">Halobacillus dabanensis</name>
    <dbReference type="NCBI Taxonomy" id="240302"/>
    <lineage>
        <taxon>Bacteria</taxon>
        <taxon>Bacillati</taxon>
        <taxon>Bacillota</taxon>
        <taxon>Bacilli</taxon>
        <taxon>Bacillales</taxon>
        <taxon>Bacillaceae</taxon>
        <taxon>Halobacillus</taxon>
    </lineage>
</organism>
<evidence type="ECO:0000313" key="3">
    <source>
        <dbReference type="Proteomes" id="UP000183557"/>
    </source>
</evidence>
<sequence>MFFLWYFLRFTLFLVGIYFLASSIWELRKGTDKKRFLTSVVAGAGLLAVSYSFLQILRLFPY</sequence>
<gene>
    <name evidence="2" type="ORF">SAMN04487936_103363</name>
</gene>
<keyword evidence="1" id="KW-0812">Transmembrane</keyword>
<reference evidence="3" key="1">
    <citation type="submission" date="2016-10" db="EMBL/GenBank/DDBJ databases">
        <authorList>
            <person name="Varghese N."/>
            <person name="Submissions S."/>
        </authorList>
    </citation>
    <scope>NUCLEOTIDE SEQUENCE [LARGE SCALE GENOMIC DNA]</scope>
    <source>
        <strain evidence="3">CGMCC 1.3704</strain>
    </source>
</reference>
<keyword evidence="1" id="KW-1133">Transmembrane helix</keyword>
<keyword evidence="1" id="KW-0472">Membrane</keyword>
<dbReference type="Proteomes" id="UP000183557">
    <property type="component" value="Unassembled WGS sequence"/>
</dbReference>
<dbReference type="EMBL" id="FOSB01000003">
    <property type="protein sequence ID" value="SFJ69696.1"/>
    <property type="molecule type" value="Genomic_DNA"/>
</dbReference>
<dbReference type="AlphaFoldDB" id="A0A1I3TJ98"/>
<evidence type="ECO:0000256" key="1">
    <source>
        <dbReference type="SAM" id="Phobius"/>
    </source>
</evidence>
<protein>
    <submittedName>
        <fullName evidence="2">Uncharacterized protein</fullName>
    </submittedName>
</protein>
<evidence type="ECO:0000313" key="2">
    <source>
        <dbReference type="EMBL" id="SFJ69696.1"/>
    </source>
</evidence>